<evidence type="ECO:0000313" key="2">
    <source>
        <dbReference type="Proteomes" id="UP001497453"/>
    </source>
</evidence>
<gene>
    <name evidence="1" type="ORF">GFSPODELE1_LOCUS8393</name>
</gene>
<protein>
    <submittedName>
        <fullName evidence="1">Uncharacterized protein</fullName>
    </submittedName>
</protein>
<evidence type="ECO:0000313" key="1">
    <source>
        <dbReference type="EMBL" id="CAL1711552.1"/>
    </source>
</evidence>
<reference evidence="2" key="1">
    <citation type="submission" date="2024-04" db="EMBL/GenBank/DDBJ databases">
        <authorList>
            <person name="Shaw F."/>
            <person name="Minotto A."/>
        </authorList>
    </citation>
    <scope>NUCLEOTIDE SEQUENCE [LARGE SCALE GENOMIC DNA]</scope>
</reference>
<accession>A0ABP1DXD7</accession>
<name>A0ABP1DXD7_9APHY</name>
<dbReference type="PROSITE" id="PS51257">
    <property type="entry name" value="PROKAR_LIPOPROTEIN"/>
    <property type="match status" value="1"/>
</dbReference>
<proteinExistence type="predicted"/>
<organism evidence="1 2">
    <name type="scientific">Somion occarium</name>
    <dbReference type="NCBI Taxonomy" id="3059160"/>
    <lineage>
        <taxon>Eukaryota</taxon>
        <taxon>Fungi</taxon>
        <taxon>Dikarya</taxon>
        <taxon>Basidiomycota</taxon>
        <taxon>Agaricomycotina</taxon>
        <taxon>Agaricomycetes</taxon>
        <taxon>Polyporales</taxon>
        <taxon>Cerrenaceae</taxon>
        <taxon>Somion</taxon>
    </lineage>
</organism>
<dbReference type="EMBL" id="OZ037949">
    <property type="protein sequence ID" value="CAL1711552.1"/>
    <property type="molecule type" value="Genomic_DNA"/>
</dbReference>
<keyword evidence="2" id="KW-1185">Reference proteome</keyword>
<sequence length="158" mass="17936">MATARTSHPLFQPTISVQPWCFMLISSCKSRQTDVKEIPCIPFLLQAAAFCFNTLAIKATGFQFTRTISRDVSPLFLRVELGDREICKSAWTSVHLDPVPVTETCLFDFREFRVISPVSRLVLLMKRSEECKFGRNQEEFKFTGQVSPMTTKVGGKFS</sequence>
<dbReference type="Proteomes" id="UP001497453">
    <property type="component" value="Chromosome 6"/>
</dbReference>